<dbReference type="InterPro" id="IPR001254">
    <property type="entry name" value="Trypsin_dom"/>
</dbReference>
<dbReference type="Proteomes" id="UP001056201">
    <property type="component" value="Chromosome 1"/>
</dbReference>
<organism evidence="4 5">
    <name type="scientific">Aquincola tertiaricarbonis</name>
    <dbReference type="NCBI Taxonomy" id="391953"/>
    <lineage>
        <taxon>Bacteria</taxon>
        <taxon>Pseudomonadati</taxon>
        <taxon>Pseudomonadota</taxon>
        <taxon>Betaproteobacteria</taxon>
        <taxon>Burkholderiales</taxon>
        <taxon>Sphaerotilaceae</taxon>
        <taxon>Aquincola</taxon>
    </lineage>
</organism>
<dbReference type="PROSITE" id="PS00134">
    <property type="entry name" value="TRYPSIN_HIS"/>
    <property type="match status" value="1"/>
</dbReference>
<evidence type="ECO:0000256" key="2">
    <source>
        <dbReference type="SAM" id="SignalP"/>
    </source>
</evidence>
<proteinExistence type="predicted"/>
<dbReference type="PROSITE" id="PS50240">
    <property type="entry name" value="TRYPSIN_DOM"/>
    <property type="match status" value="1"/>
</dbReference>
<dbReference type="EMBL" id="CP097635">
    <property type="protein sequence ID" value="URI07003.1"/>
    <property type="molecule type" value="Genomic_DNA"/>
</dbReference>
<keyword evidence="2" id="KW-0732">Signal</keyword>
<dbReference type="InterPro" id="IPR018114">
    <property type="entry name" value="TRYPSIN_HIS"/>
</dbReference>
<accession>A0ABY4S238</accession>
<evidence type="ECO:0000259" key="3">
    <source>
        <dbReference type="PROSITE" id="PS50240"/>
    </source>
</evidence>
<feature type="signal peptide" evidence="2">
    <location>
        <begin position="1"/>
        <end position="33"/>
    </location>
</feature>
<feature type="domain" description="Peptidase S1" evidence="3">
    <location>
        <begin position="66"/>
        <end position="386"/>
    </location>
</feature>
<evidence type="ECO:0000256" key="1">
    <source>
        <dbReference type="SAM" id="MobiDB-lite"/>
    </source>
</evidence>
<dbReference type="InterPro" id="IPR009003">
    <property type="entry name" value="Peptidase_S1_PA"/>
</dbReference>
<feature type="compositionally biased region" description="Low complexity" evidence="1">
    <location>
        <begin position="602"/>
        <end position="613"/>
    </location>
</feature>
<sequence>MTAQRMKGQRGKLRSAAQAALAALLLHTGVAKAVGPLVDDLSAEELTAAMAQLGSTDRMFGGGVVVAGGNGNGNFIGMNGQPFYASTPCSGTALSSGSVLTAAHCLAPSLHRKTVNGEIVNFGSGLGTGYTVAQGDGDRLVEKVVGAGGRISSRLGTGASAGGRVLAYITHNPYLGERDWALAAVGLSRGALAPAMAVLAGTPGIDTTPVPYKPPPGVTQAVPANTYLAYQVGASSHAAVLTQNWSLFDTRGGAVLAHPVGNLLLVEYAVARQIASTPLPNSAAGVPVPPYLYANELRLGGATNYAGDSGGGIFSFTASGQPVLRGLVSYVWHEGNEDTVALTGRHVGFVAPDYAPLQTARQTMGLYQGLTQADAGSVSWLPRFASEETRGVIGPQPPGPVVLAQVTGVFVLPGAYLDSLAWVAFNGQYDHHLTLSSGAFITGITFDENVRVSQLQFFDGGLGVKQPVAFIEAQGAPGFYVFDRPVQDLWLSGFDNHDSTGTLTLGLLLASQDGLDEGSAERRMATFADTAADGPADVTLHWSATRVLQAVPEPAGWALLLAGLGMLAWPRRASPLRPTSVTRANSWACTTMPTPARPTTPPTAAARPAAGPG</sequence>
<name>A0ABY4S238_AQUTE</name>
<feature type="chain" id="PRO_5045306731" description="Peptidase S1 domain-containing protein" evidence="2">
    <location>
        <begin position="34"/>
        <end position="613"/>
    </location>
</feature>
<evidence type="ECO:0000313" key="5">
    <source>
        <dbReference type="Proteomes" id="UP001056201"/>
    </source>
</evidence>
<protein>
    <recommendedName>
        <fullName evidence="3">Peptidase S1 domain-containing protein</fullName>
    </recommendedName>
</protein>
<keyword evidence="5" id="KW-1185">Reference proteome</keyword>
<evidence type="ECO:0000313" key="4">
    <source>
        <dbReference type="EMBL" id="URI07003.1"/>
    </source>
</evidence>
<feature type="region of interest" description="Disordered" evidence="1">
    <location>
        <begin position="591"/>
        <end position="613"/>
    </location>
</feature>
<gene>
    <name evidence="4" type="ORF">MW290_14020</name>
</gene>
<dbReference type="SUPFAM" id="SSF50494">
    <property type="entry name" value="Trypsin-like serine proteases"/>
    <property type="match status" value="1"/>
</dbReference>
<reference evidence="4" key="1">
    <citation type="submission" date="2022-05" db="EMBL/GenBank/DDBJ databases">
        <title>An RpoN-dependent PEP-CTERM gene is involved in floc formation of an Aquincola tertiaricarbonis strain.</title>
        <authorList>
            <person name="Qiu D."/>
            <person name="Xia M."/>
        </authorList>
    </citation>
    <scope>NUCLEOTIDE SEQUENCE</scope>
    <source>
        <strain evidence="4">RN12</strain>
    </source>
</reference>
<dbReference type="RefSeq" id="WP_250195268.1">
    <property type="nucleotide sequence ID" value="NZ_CP097635.1"/>
</dbReference>